<dbReference type="OrthoDB" id="6108017at2759"/>
<dbReference type="InterPro" id="IPR000719">
    <property type="entry name" value="Prot_kinase_dom"/>
</dbReference>
<accession>N6TLT7</accession>
<dbReference type="SUPFAM" id="SSF56112">
    <property type="entry name" value="Protein kinase-like (PK-like)"/>
    <property type="match status" value="1"/>
</dbReference>
<comment type="subcellular location">
    <subcellularLocation>
        <location evidence="2">Cell projection</location>
    </subcellularLocation>
    <subcellularLocation>
        <location evidence="1">Cytoplasm</location>
        <location evidence="1">Cytoskeleton</location>
    </subcellularLocation>
</comment>
<dbReference type="AlphaFoldDB" id="N6TLT7"/>
<gene>
    <name evidence="8" type="ORF">YQE_13080</name>
</gene>
<reference evidence="8" key="1">
    <citation type="journal article" date="2013" name="Genome Biol.">
        <title>Draft genome of the mountain pine beetle, Dendroctonus ponderosae Hopkins, a major forest pest.</title>
        <authorList>
            <person name="Keeling C.I."/>
            <person name="Yuen M.M."/>
            <person name="Liao N.Y."/>
            <person name="Docking T.R."/>
            <person name="Chan S.K."/>
            <person name="Taylor G.A."/>
            <person name="Palmquist D.L."/>
            <person name="Jackman S.D."/>
            <person name="Nguyen A."/>
            <person name="Li M."/>
            <person name="Henderson H."/>
            <person name="Janes J.K."/>
            <person name="Zhao Y."/>
            <person name="Pandoh P."/>
            <person name="Moore R."/>
            <person name="Sperling F.A."/>
            <person name="Huber D.P."/>
            <person name="Birol I."/>
            <person name="Jones S.J."/>
            <person name="Bohlmann J."/>
        </authorList>
    </citation>
    <scope>NUCLEOTIDE SEQUENCE</scope>
</reference>
<dbReference type="GO" id="GO:0004674">
    <property type="term" value="F:protein serine/threonine kinase activity"/>
    <property type="evidence" value="ECO:0007669"/>
    <property type="project" value="TreeGrafter"/>
</dbReference>
<name>N6TLT7_DENPD</name>
<dbReference type="GO" id="GO:0042995">
    <property type="term" value="C:cell projection"/>
    <property type="evidence" value="ECO:0007669"/>
    <property type="project" value="UniProtKB-SubCell"/>
</dbReference>
<dbReference type="Gene3D" id="1.10.510.10">
    <property type="entry name" value="Transferase(Phosphotransferase) domain 1"/>
    <property type="match status" value="1"/>
</dbReference>
<sequence length="152" mass="17257">MSSLNIKFALASKDDGIVYLHESNVIHRDVKGSNILLTKEGEVKLCDFGLGKNLTQNDDKLYDCVGSSCWMAPELVTANKEDSEKGFYDNRNLERCSLSKEASRRLIEGVSDCRPTQDRLNLRGRYSLDSHAAQKYPVDTIKPRRRKTLNNF</sequence>
<evidence type="ECO:0000313" key="8">
    <source>
        <dbReference type="EMBL" id="ENN70200.1"/>
    </source>
</evidence>
<keyword evidence="3" id="KW-0963">Cytoplasm</keyword>
<dbReference type="GO" id="GO:0003779">
    <property type="term" value="F:actin binding"/>
    <property type="evidence" value="ECO:0007669"/>
    <property type="project" value="UniProtKB-KW"/>
</dbReference>
<dbReference type="PANTHER" id="PTHR46256">
    <property type="entry name" value="AGAP011099-PA"/>
    <property type="match status" value="1"/>
</dbReference>
<dbReference type="PROSITE" id="PS00108">
    <property type="entry name" value="PROTEIN_KINASE_ST"/>
    <property type="match status" value="1"/>
</dbReference>
<evidence type="ECO:0000256" key="1">
    <source>
        <dbReference type="ARBA" id="ARBA00004245"/>
    </source>
</evidence>
<keyword evidence="4" id="KW-0677">Repeat</keyword>
<evidence type="ECO:0000256" key="3">
    <source>
        <dbReference type="ARBA" id="ARBA00022490"/>
    </source>
</evidence>
<dbReference type="InterPro" id="IPR011009">
    <property type="entry name" value="Kinase-like_dom_sf"/>
</dbReference>
<protein>
    <submittedName>
        <fullName evidence="8">Uncharacterized protein</fullName>
    </submittedName>
</protein>
<organism evidence="8">
    <name type="scientific">Dendroctonus ponderosae</name>
    <name type="common">Mountain pine beetle</name>
    <dbReference type="NCBI Taxonomy" id="77166"/>
    <lineage>
        <taxon>Eukaryota</taxon>
        <taxon>Metazoa</taxon>
        <taxon>Ecdysozoa</taxon>
        <taxon>Arthropoda</taxon>
        <taxon>Hexapoda</taxon>
        <taxon>Insecta</taxon>
        <taxon>Pterygota</taxon>
        <taxon>Neoptera</taxon>
        <taxon>Endopterygota</taxon>
        <taxon>Coleoptera</taxon>
        <taxon>Polyphaga</taxon>
        <taxon>Cucujiformia</taxon>
        <taxon>Curculionidae</taxon>
        <taxon>Scolytinae</taxon>
        <taxon>Dendroctonus</taxon>
    </lineage>
</organism>
<dbReference type="GO" id="GO:0030832">
    <property type="term" value="P:regulation of actin filament length"/>
    <property type="evidence" value="ECO:0007669"/>
    <property type="project" value="TreeGrafter"/>
</dbReference>
<dbReference type="GO" id="GO:0005856">
    <property type="term" value="C:cytoskeleton"/>
    <property type="evidence" value="ECO:0007669"/>
    <property type="project" value="UniProtKB-SubCell"/>
</dbReference>
<evidence type="ECO:0000256" key="2">
    <source>
        <dbReference type="ARBA" id="ARBA00004316"/>
    </source>
</evidence>
<dbReference type="GO" id="GO:0005524">
    <property type="term" value="F:ATP binding"/>
    <property type="evidence" value="ECO:0007669"/>
    <property type="project" value="InterPro"/>
</dbReference>
<keyword evidence="7" id="KW-0966">Cell projection</keyword>
<dbReference type="Pfam" id="PF00069">
    <property type="entry name" value="Pkinase"/>
    <property type="match status" value="1"/>
</dbReference>
<dbReference type="PROSITE" id="PS50011">
    <property type="entry name" value="PROTEIN_KINASE_DOM"/>
    <property type="match status" value="1"/>
</dbReference>
<evidence type="ECO:0000256" key="5">
    <source>
        <dbReference type="ARBA" id="ARBA00023203"/>
    </source>
</evidence>
<dbReference type="InterPro" id="IPR008271">
    <property type="entry name" value="Ser/Thr_kinase_AS"/>
</dbReference>
<evidence type="ECO:0000256" key="6">
    <source>
        <dbReference type="ARBA" id="ARBA00023212"/>
    </source>
</evidence>
<evidence type="ECO:0000256" key="7">
    <source>
        <dbReference type="ARBA" id="ARBA00023273"/>
    </source>
</evidence>
<proteinExistence type="predicted"/>
<keyword evidence="6" id="KW-0206">Cytoskeleton</keyword>
<evidence type="ECO:0000256" key="4">
    <source>
        <dbReference type="ARBA" id="ARBA00022737"/>
    </source>
</evidence>
<dbReference type="PANTHER" id="PTHR46256:SF2">
    <property type="entry name" value="NEITHER INACTIVATION NOR AFTERPOTENTIAL PROTEIN C"/>
    <property type="match status" value="1"/>
</dbReference>
<dbReference type="GO" id="GO:0000146">
    <property type="term" value="F:microfilament motor activity"/>
    <property type="evidence" value="ECO:0007669"/>
    <property type="project" value="TreeGrafter"/>
</dbReference>
<feature type="non-terminal residue" evidence="8">
    <location>
        <position position="1"/>
    </location>
</feature>
<dbReference type="EMBL" id="KB741294">
    <property type="protein sequence ID" value="ENN70200.1"/>
    <property type="molecule type" value="Genomic_DNA"/>
</dbReference>
<dbReference type="HOGENOM" id="CLU_1724189_0_0_1"/>
<dbReference type="InterPro" id="IPR052409">
    <property type="entry name" value="Myosin-III_kinase_activity"/>
</dbReference>
<keyword evidence="5" id="KW-0009">Actin-binding</keyword>